<evidence type="ECO:0000256" key="5">
    <source>
        <dbReference type="ARBA" id="ARBA00022679"/>
    </source>
</evidence>
<evidence type="ECO:0000256" key="7">
    <source>
        <dbReference type="ARBA" id="ARBA00031423"/>
    </source>
</evidence>
<dbReference type="EMBL" id="DSTX01000002">
    <property type="protein sequence ID" value="HFK20016.1"/>
    <property type="molecule type" value="Genomic_DNA"/>
</dbReference>
<dbReference type="SUPFAM" id="SSF51445">
    <property type="entry name" value="(Trans)glycosidases"/>
    <property type="match status" value="1"/>
</dbReference>
<protein>
    <recommendedName>
        <fullName evidence="3">4-alpha-glucanotransferase</fullName>
        <ecNumber evidence="3">2.4.1.25</ecNumber>
    </recommendedName>
    <alternativeName>
        <fullName evidence="7">Amylomaltase</fullName>
    </alternativeName>
    <alternativeName>
        <fullName evidence="8">Disproportionating enzyme</fullName>
    </alternativeName>
</protein>
<dbReference type="PANTHER" id="PTHR32438:SF5">
    <property type="entry name" value="4-ALPHA-GLUCANOTRANSFERASE DPE1, CHLOROPLASTIC_AMYLOPLASTIC"/>
    <property type="match status" value="1"/>
</dbReference>
<evidence type="ECO:0000256" key="6">
    <source>
        <dbReference type="ARBA" id="ARBA00023277"/>
    </source>
</evidence>
<dbReference type="InterPro" id="IPR003385">
    <property type="entry name" value="Glyco_hydro_77"/>
</dbReference>
<evidence type="ECO:0000256" key="2">
    <source>
        <dbReference type="ARBA" id="ARBA00005684"/>
    </source>
</evidence>
<dbReference type="PANTHER" id="PTHR32438">
    <property type="entry name" value="4-ALPHA-GLUCANOTRANSFERASE DPE1, CHLOROPLASTIC/AMYLOPLASTIC"/>
    <property type="match status" value="1"/>
</dbReference>
<sequence length="497" mass="56432">MEGRSSGILLPIHSLPSRFGIGDLGPWAYKVVGKLKEARQRHWQVLPLSPTTEGGGNSPYTSYSAFAGNTLLISPEVLASEGLIEKSRLDEFSIAQSSYIDYASVTSSKKRAIELAFANFKKRHDLDRDYSEFCRANSGWLDDYAFFKAYRDVSGKPWNEWPPGIRGRERDALRDEASRLAMQIEKEKFAQFIFFRQWGAMKHHCASQGVRIIGDLPFYVSYDSSDVWSHPQLFKLDERKLPRYVSGVPPDYFSATGQLWGHPVYDWDAMREEGFKWWLQRISHLAGFFDLLRIDHFRGLLACWEVPSAERTAVNGMWVRTPSEDLFSALKMAFPSMPFIAEDLGVITEDVKEAIRDLGLPGMRVLVFAFDGDSRNPHLPENHPLNSVAYTGTHDTNTVRGWFRMEATAAAKRRLSERAGKEVTEGDVSWIMVRLAEGSPANLCIIPVQDLLSLGEESRTNDPAKPQGNYRWRLTEKEFLQIPSGMLMGLTEENDRC</sequence>
<dbReference type="EC" id="2.4.1.25" evidence="3"/>
<name>A0A7C3J3J2_9CREN</name>
<evidence type="ECO:0000256" key="3">
    <source>
        <dbReference type="ARBA" id="ARBA00012560"/>
    </source>
</evidence>
<organism evidence="9">
    <name type="scientific">Candidatus Methanomethylicus mesodigestus</name>
    <dbReference type="NCBI Taxonomy" id="1867258"/>
    <lineage>
        <taxon>Archaea</taxon>
        <taxon>Thermoproteota</taxon>
        <taxon>Methanosuratincolia</taxon>
        <taxon>Candidatus Methanomethylicales</taxon>
        <taxon>Candidatus Methanomethylicaceae</taxon>
        <taxon>Candidatus Methanomethylicus</taxon>
    </lineage>
</organism>
<reference evidence="9" key="1">
    <citation type="journal article" date="2020" name="mSystems">
        <title>Genome- and Community-Level Interaction Insights into Carbon Utilization and Element Cycling Functions of Hydrothermarchaeota in Hydrothermal Sediment.</title>
        <authorList>
            <person name="Zhou Z."/>
            <person name="Liu Y."/>
            <person name="Xu W."/>
            <person name="Pan J."/>
            <person name="Luo Z.H."/>
            <person name="Li M."/>
        </authorList>
    </citation>
    <scope>NUCLEOTIDE SEQUENCE [LARGE SCALE GENOMIC DNA]</scope>
    <source>
        <strain evidence="9">SpSt-468</strain>
    </source>
</reference>
<dbReference type="Gene3D" id="3.20.20.80">
    <property type="entry name" value="Glycosidases"/>
    <property type="match status" value="1"/>
</dbReference>
<dbReference type="NCBIfam" id="NF011080">
    <property type="entry name" value="PRK14508.1-3"/>
    <property type="match status" value="1"/>
</dbReference>
<evidence type="ECO:0000313" key="9">
    <source>
        <dbReference type="EMBL" id="HFK20016.1"/>
    </source>
</evidence>
<dbReference type="NCBIfam" id="TIGR00217">
    <property type="entry name" value="malQ"/>
    <property type="match status" value="1"/>
</dbReference>
<gene>
    <name evidence="9" type="primary">malQ</name>
    <name evidence="9" type="ORF">ENS19_01905</name>
</gene>
<dbReference type="GO" id="GO:0005975">
    <property type="term" value="P:carbohydrate metabolic process"/>
    <property type="evidence" value="ECO:0007669"/>
    <property type="project" value="InterPro"/>
</dbReference>
<dbReference type="GO" id="GO:0004134">
    <property type="term" value="F:4-alpha-glucanotransferase activity"/>
    <property type="evidence" value="ECO:0007669"/>
    <property type="project" value="UniProtKB-EC"/>
</dbReference>
<evidence type="ECO:0000256" key="8">
    <source>
        <dbReference type="ARBA" id="ARBA00031501"/>
    </source>
</evidence>
<comment type="similarity">
    <text evidence="2">Belongs to the disproportionating enzyme family.</text>
</comment>
<keyword evidence="6" id="KW-0119">Carbohydrate metabolism</keyword>
<evidence type="ECO:0000256" key="4">
    <source>
        <dbReference type="ARBA" id="ARBA00022676"/>
    </source>
</evidence>
<proteinExistence type="inferred from homology"/>
<comment type="catalytic activity">
    <reaction evidence="1">
        <text>Transfers a segment of a (1-&gt;4)-alpha-D-glucan to a new position in an acceptor, which may be glucose or a (1-&gt;4)-alpha-D-glucan.</text>
        <dbReference type="EC" id="2.4.1.25"/>
    </reaction>
</comment>
<keyword evidence="5 9" id="KW-0808">Transferase</keyword>
<accession>A0A7C3J3J2</accession>
<dbReference type="AlphaFoldDB" id="A0A7C3J3J2"/>
<dbReference type="InterPro" id="IPR017853">
    <property type="entry name" value="GH"/>
</dbReference>
<keyword evidence="4 9" id="KW-0328">Glycosyltransferase</keyword>
<evidence type="ECO:0000256" key="1">
    <source>
        <dbReference type="ARBA" id="ARBA00000439"/>
    </source>
</evidence>
<dbReference type="Pfam" id="PF02446">
    <property type="entry name" value="Glyco_hydro_77"/>
    <property type="match status" value="1"/>
</dbReference>
<comment type="caution">
    <text evidence="9">The sequence shown here is derived from an EMBL/GenBank/DDBJ whole genome shotgun (WGS) entry which is preliminary data.</text>
</comment>